<evidence type="ECO:0000256" key="4">
    <source>
        <dbReference type="ARBA" id="ARBA00023054"/>
    </source>
</evidence>
<comment type="function">
    <text evidence="1">Component of the MICOS complex, a large protein complex of the mitochondrial inner membrane that plays crucial roles in the maintenance of crista junctions, inner membrane architecture, and formation of contact sites to the outer membrane.</text>
</comment>
<dbReference type="InterPro" id="IPR042860">
    <property type="entry name" value="MIC25"/>
</dbReference>
<comment type="caution">
    <text evidence="11">The sequence shown here is derived from an EMBL/GenBank/DDBJ whole genome shotgun (WGS) entry which is preliminary data.</text>
</comment>
<dbReference type="EMBL" id="BAAFST010000006">
    <property type="protein sequence ID" value="GAB1291061.1"/>
    <property type="molecule type" value="Genomic_DNA"/>
</dbReference>
<evidence type="ECO:0000256" key="9">
    <source>
        <dbReference type="ARBA" id="ARBA00034476"/>
    </source>
</evidence>
<reference evidence="11 12" key="1">
    <citation type="submission" date="2024-08" db="EMBL/GenBank/DDBJ databases">
        <title>The draft genome of Apodemus speciosus.</title>
        <authorList>
            <person name="Nabeshima K."/>
            <person name="Suzuki S."/>
            <person name="Onuma M."/>
        </authorList>
    </citation>
    <scope>NUCLEOTIDE SEQUENCE [LARGE SCALE GENOMIC DNA]</scope>
    <source>
        <strain evidence="11">IB14-021</strain>
    </source>
</reference>
<gene>
    <name evidence="11" type="ORF">APTSU1_000629100</name>
</gene>
<evidence type="ECO:0000256" key="5">
    <source>
        <dbReference type="ARBA" id="ARBA00023128"/>
    </source>
</evidence>
<evidence type="ECO:0000256" key="1">
    <source>
        <dbReference type="ARBA" id="ARBA00002689"/>
    </source>
</evidence>
<protein>
    <submittedName>
        <fullName evidence="11">MICOS complex subunit Mic25</fullName>
    </submittedName>
</protein>
<evidence type="ECO:0000256" key="8">
    <source>
        <dbReference type="ARBA" id="ARBA00023288"/>
    </source>
</evidence>
<evidence type="ECO:0000256" key="7">
    <source>
        <dbReference type="ARBA" id="ARBA00023157"/>
    </source>
</evidence>
<evidence type="ECO:0000313" key="12">
    <source>
        <dbReference type="Proteomes" id="UP001623349"/>
    </source>
</evidence>
<name>A0ABQ0EW68_APOSI</name>
<keyword evidence="2" id="KW-0519">Myristate</keyword>
<keyword evidence="4" id="KW-0175">Coiled coil</keyword>
<dbReference type="Pfam" id="PF05300">
    <property type="entry name" value="MIC19_MIC25"/>
    <property type="match status" value="1"/>
</dbReference>
<keyword evidence="3" id="KW-0999">Mitochondrion inner membrane</keyword>
<comment type="subcellular location">
    <subcellularLocation>
        <location evidence="9">Mitochondrion inner membrane</location>
        <topology evidence="9">Lipid-anchor</topology>
    </subcellularLocation>
</comment>
<evidence type="ECO:0000256" key="10">
    <source>
        <dbReference type="ARBA" id="ARBA00034480"/>
    </source>
</evidence>
<dbReference type="PANTHER" id="PTHR47609:SF1">
    <property type="entry name" value="MICOS COMPLEX SUBUNIT MIC25"/>
    <property type="match status" value="1"/>
</dbReference>
<dbReference type="InterPro" id="IPR007964">
    <property type="entry name" value="MIC19/MIC25"/>
</dbReference>
<dbReference type="PANTHER" id="PTHR47609">
    <property type="entry name" value="MICOS COMPLEX SUBUNIT MIC25"/>
    <property type="match status" value="1"/>
</dbReference>
<organism evidence="11 12">
    <name type="scientific">Apodemus speciosus</name>
    <name type="common">Large Japanese field mouse</name>
    <dbReference type="NCBI Taxonomy" id="105296"/>
    <lineage>
        <taxon>Eukaryota</taxon>
        <taxon>Metazoa</taxon>
        <taxon>Chordata</taxon>
        <taxon>Craniata</taxon>
        <taxon>Vertebrata</taxon>
        <taxon>Euteleostomi</taxon>
        <taxon>Mammalia</taxon>
        <taxon>Eutheria</taxon>
        <taxon>Euarchontoglires</taxon>
        <taxon>Glires</taxon>
        <taxon>Rodentia</taxon>
        <taxon>Myomorpha</taxon>
        <taxon>Muroidea</taxon>
        <taxon>Muridae</taxon>
        <taxon>Murinae</taxon>
        <taxon>Apodemus</taxon>
    </lineage>
</organism>
<evidence type="ECO:0000313" key="11">
    <source>
        <dbReference type="EMBL" id="GAB1291061.1"/>
    </source>
</evidence>
<keyword evidence="6" id="KW-0472">Membrane</keyword>
<keyword evidence="8" id="KW-0449">Lipoprotein</keyword>
<proteinExistence type="inferred from homology"/>
<comment type="similarity">
    <text evidence="10">Belongs to the MICOS complex subunit Mic19 family. Metazoan Mic25 subfamily.</text>
</comment>
<keyword evidence="5" id="KW-0496">Mitochondrion</keyword>
<keyword evidence="12" id="KW-1185">Reference proteome</keyword>
<keyword evidence="7" id="KW-1015">Disulfide bond</keyword>
<evidence type="ECO:0000256" key="2">
    <source>
        <dbReference type="ARBA" id="ARBA00022707"/>
    </source>
</evidence>
<accession>A0ABQ0EW68</accession>
<dbReference type="Proteomes" id="UP001623349">
    <property type="component" value="Unassembled WGS sequence"/>
</dbReference>
<evidence type="ECO:0000256" key="3">
    <source>
        <dbReference type="ARBA" id="ARBA00022792"/>
    </source>
</evidence>
<sequence length="73" mass="8378">MARELENREAELSRRDTFYKEQQGRIQEKNAELYKMTSQQFHEAASKAESTINTPQNGACVLWPTSPDPPLLP</sequence>
<evidence type="ECO:0000256" key="6">
    <source>
        <dbReference type="ARBA" id="ARBA00023136"/>
    </source>
</evidence>